<dbReference type="InterPro" id="IPR036390">
    <property type="entry name" value="WH_DNA-bd_sf"/>
</dbReference>
<dbReference type="PANTHER" id="PTHR38600">
    <property type="entry name" value="TRANSCRIPTIONAL REGULATORY PROTEIN"/>
    <property type="match status" value="1"/>
</dbReference>
<dbReference type="PROSITE" id="PS50987">
    <property type="entry name" value="HTH_ARSR_2"/>
    <property type="match status" value="1"/>
</dbReference>
<evidence type="ECO:0000256" key="1">
    <source>
        <dbReference type="ARBA" id="ARBA00006817"/>
    </source>
</evidence>
<dbReference type="PANTHER" id="PTHR38600:SF1">
    <property type="entry name" value="TRANSCRIPTIONAL REGULATORY PROTEIN"/>
    <property type="match status" value="1"/>
</dbReference>
<dbReference type="EMBL" id="BOMF01000171">
    <property type="protein sequence ID" value="GID51119.1"/>
    <property type="molecule type" value="Genomic_DNA"/>
</dbReference>
<protein>
    <submittedName>
        <fullName evidence="3">Transcriptional regulator, ArsR family protein</fullName>
    </submittedName>
</protein>
<proteinExistence type="inferred from homology"/>
<dbReference type="NCBIfam" id="NF033788">
    <property type="entry name" value="HTH_metalloreg"/>
    <property type="match status" value="1"/>
</dbReference>
<dbReference type="SMART" id="SM00418">
    <property type="entry name" value="HTH_ARSR"/>
    <property type="match status" value="1"/>
</dbReference>
<gene>
    <name evidence="3" type="ORF">Aca07nite_83940</name>
</gene>
<dbReference type="SUPFAM" id="SSF46785">
    <property type="entry name" value="Winged helix' DNA-binding domain"/>
    <property type="match status" value="1"/>
</dbReference>
<dbReference type="Pfam" id="PF08327">
    <property type="entry name" value="AHSA1"/>
    <property type="match status" value="1"/>
</dbReference>
<dbReference type="InterPro" id="IPR023393">
    <property type="entry name" value="START-like_dom_sf"/>
</dbReference>
<organism evidence="3">
    <name type="scientific">Actinoplanes campanulatus</name>
    <dbReference type="NCBI Taxonomy" id="113559"/>
    <lineage>
        <taxon>Bacteria</taxon>
        <taxon>Bacillati</taxon>
        <taxon>Actinomycetota</taxon>
        <taxon>Actinomycetes</taxon>
        <taxon>Micromonosporales</taxon>
        <taxon>Micromonosporaceae</taxon>
        <taxon>Actinoplanes</taxon>
    </lineage>
</organism>
<dbReference type="Gene3D" id="1.10.10.10">
    <property type="entry name" value="Winged helix-like DNA-binding domain superfamily/Winged helix DNA-binding domain"/>
    <property type="match status" value="1"/>
</dbReference>
<dbReference type="CDD" id="cd00090">
    <property type="entry name" value="HTH_ARSR"/>
    <property type="match status" value="1"/>
</dbReference>
<sequence length="257" mass="29049">MQVMDLVFKALADPTRRRLLDSLREEDGQTLGRLCSRLAMTRQSVTQHLEVLREANLISVVRRGRERWHYLNPVPIHEMQQRWIAPFEQPRLGVLDAIRRQAEETRMKPDFVYVTYIHATPERVWEALTDADLTGAYWGHSNVSDWRPGSPWEHRRVDGSGVADAGGVVLEVEPPRRLVMTFGEAGAAARPDSSTVTFLVEPYHDIVRLTVTHVNLATDDDLAAVSLGWPAVMANLKSLLETGRVLPQAPWEVPAHL</sequence>
<dbReference type="InterPro" id="IPR036388">
    <property type="entry name" value="WH-like_DNA-bd_sf"/>
</dbReference>
<comment type="similarity">
    <text evidence="1">Belongs to the AHA1 family.</text>
</comment>
<evidence type="ECO:0000313" key="3">
    <source>
        <dbReference type="EMBL" id="GID51119.1"/>
    </source>
</evidence>
<dbReference type="InterPro" id="IPR001845">
    <property type="entry name" value="HTH_ArsR_DNA-bd_dom"/>
</dbReference>
<accession>A0ABQ3WY44</accession>
<name>A0ABQ3WY44_9ACTN</name>
<evidence type="ECO:0000259" key="2">
    <source>
        <dbReference type="PROSITE" id="PS50987"/>
    </source>
</evidence>
<reference evidence="3" key="1">
    <citation type="submission" date="2021-01" db="EMBL/GenBank/DDBJ databases">
        <title>Whole genome shotgun sequence of Actinoplanes capillaceus NBRC 16408.</title>
        <authorList>
            <person name="Komaki H."/>
            <person name="Tamura T."/>
        </authorList>
    </citation>
    <scope>NUCLEOTIDE SEQUENCE [LARGE SCALE GENOMIC DNA]</scope>
    <source>
        <strain evidence="3">NBRC 16408</strain>
    </source>
</reference>
<dbReference type="InterPro" id="IPR013538">
    <property type="entry name" value="ASHA1/2-like_C"/>
</dbReference>
<dbReference type="Pfam" id="PF12840">
    <property type="entry name" value="HTH_20"/>
    <property type="match status" value="1"/>
</dbReference>
<dbReference type="InterPro" id="IPR011991">
    <property type="entry name" value="ArsR-like_HTH"/>
</dbReference>
<feature type="domain" description="HTH arsR-type" evidence="2">
    <location>
        <begin position="1"/>
        <end position="91"/>
    </location>
</feature>
<dbReference type="SUPFAM" id="SSF55961">
    <property type="entry name" value="Bet v1-like"/>
    <property type="match status" value="1"/>
</dbReference>
<dbReference type="Gene3D" id="3.30.530.20">
    <property type="match status" value="1"/>
</dbReference>
<dbReference type="CDD" id="cd08893">
    <property type="entry name" value="SRPBCC_CalC_Aha1-like_GntR-HTH"/>
    <property type="match status" value="1"/>
</dbReference>
<dbReference type="PRINTS" id="PR00778">
    <property type="entry name" value="HTHARSR"/>
</dbReference>
<comment type="caution">
    <text evidence="3">The sequence shown here is derived from an EMBL/GenBank/DDBJ whole genome shotgun (WGS) entry which is preliminary data.</text>
</comment>